<dbReference type="EMBL" id="FOIN01000001">
    <property type="protein sequence ID" value="SET05680.1"/>
    <property type="molecule type" value="Genomic_DNA"/>
</dbReference>
<dbReference type="SUPFAM" id="SSF52540">
    <property type="entry name" value="P-loop containing nucleoside triphosphate hydrolases"/>
    <property type="match status" value="2"/>
</dbReference>
<dbReference type="PANTHER" id="PTHR43788">
    <property type="entry name" value="DNA2/NAM7 HELICASE FAMILY MEMBER"/>
    <property type="match status" value="1"/>
</dbReference>
<dbReference type="InterPro" id="IPR027417">
    <property type="entry name" value="P-loop_NTPase"/>
</dbReference>
<dbReference type="Gene3D" id="3.40.50.300">
    <property type="entry name" value="P-loop containing nucleotide triphosphate hydrolases"/>
    <property type="match status" value="2"/>
</dbReference>
<dbReference type="RefSeq" id="WP_180320331.1">
    <property type="nucleotide sequence ID" value="NZ_FOIN01000001.1"/>
</dbReference>
<protein>
    <submittedName>
        <fullName evidence="5">Exodeoxyribonuclease V alpha subunit</fullName>
    </submittedName>
</protein>
<dbReference type="Proteomes" id="UP000198558">
    <property type="component" value="Unassembled WGS sequence"/>
</dbReference>
<dbReference type="GO" id="GO:0005524">
    <property type="term" value="F:ATP binding"/>
    <property type="evidence" value="ECO:0007669"/>
    <property type="project" value="UniProtKB-KW"/>
</dbReference>
<keyword evidence="6" id="KW-1185">Reference proteome</keyword>
<dbReference type="InterPro" id="IPR050534">
    <property type="entry name" value="Coronavir_polyprotein_1ab"/>
</dbReference>
<organism evidence="5 6">
    <name type="scientific">Thomasclavelia cocleata</name>
    <dbReference type="NCBI Taxonomy" id="69824"/>
    <lineage>
        <taxon>Bacteria</taxon>
        <taxon>Bacillati</taxon>
        <taxon>Bacillota</taxon>
        <taxon>Erysipelotrichia</taxon>
        <taxon>Erysipelotrichales</taxon>
        <taxon>Coprobacillaceae</taxon>
        <taxon>Thomasclavelia</taxon>
    </lineage>
</organism>
<evidence type="ECO:0000259" key="3">
    <source>
        <dbReference type="Pfam" id="PF13538"/>
    </source>
</evidence>
<dbReference type="GO" id="GO:0017116">
    <property type="term" value="F:single-stranded DNA helicase activity"/>
    <property type="evidence" value="ECO:0007669"/>
    <property type="project" value="TreeGrafter"/>
</dbReference>
<sequence length="716" mass="82003">MNVDFKSNPRVIANNYGNVSIMGEISELDLNTDYKITGIPTKNKYGTTYKVVSISRDKPVNQQETYQFLRTICTERQASELYLHYPNIIQMVLDNEDVDLSLVKGIKDVTFEKIKNKIIDNFMLIDLINEFKGYISLNVLRKMYSKYTSIEIVRKKIIQEPYKCMCSLSGIGFKSADELLLKLQKNRIVEFGYNLRTSLQRCRECILYNLTETENNGSTRINILKLLSIVKSVTPECSQHFFEAIKDDDIYYNKDKNNDVFVSRKVTYEAEMYIKYRINEALEINDIYEVNPENYRTIDEYELTDDQLSSIHNLCKSQFSILVGYSGTGKSFSAKAIINMLTDKSKWFALFAPTGKAAKVLSEYTGSKAETIHTGLGYQPPTWRYNSFNKLNCDVLIIDEFSMADVFLFKTVLEAIDFNITKLLVIGDPAQLPSVGCGNVMHDLLTSKKIPKTMLTKVFRYGEGGLMKVATDVRNCKLYLTKYDNKVTAFGENKDYLFMNYDKEAGLDCIKKVYAKTLERYSTSDVVVLSSYRKGDYGCININRLLQPIANKERKVSDIHIEAHNTNFYVNDIVMQTKNNRKAFLVSKGTMWGEDCYDFINEQTFIANGESGVIVDITKRGLIVIDFNGLLVGYEKTDMQNVELAYSCTLHKFQGSAAKVVILFTPSSHTYMLNSNLIYVGLTRMKEKCFHIGDLDTVNRAILKKENLSRNTWLNI</sequence>
<dbReference type="GO" id="GO:0009338">
    <property type="term" value="C:exodeoxyribonuclease V complex"/>
    <property type="evidence" value="ECO:0007669"/>
    <property type="project" value="TreeGrafter"/>
</dbReference>
<evidence type="ECO:0000313" key="5">
    <source>
        <dbReference type="EMBL" id="SET05680.1"/>
    </source>
</evidence>
<dbReference type="InterPro" id="IPR029493">
    <property type="entry name" value="RecD2-like_HHH"/>
</dbReference>
<dbReference type="Pfam" id="PF13604">
    <property type="entry name" value="AAA_30"/>
    <property type="match status" value="1"/>
</dbReference>
<evidence type="ECO:0000256" key="2">
    <source>
        <dbReference type="ARBA" id="ARBA00022840"/>
    </source>
</evidence>
<dbReference type="GO" id="GO:0006310">
    <property type="term" value="P:DNA recombination"/>
    <property type="evidence" value="ECO:0007669"/>
    <property type="project" value="TreeGrafter"/>
</dbReference>
<dbReference type="Pfam" id="PF14490">
    <property type="entry name" value="HHH_RecD2"/>
    <property type="match status" value="1"/>
</dbReference>
<evidence type="ECO:0000313" key="6">
    <source>
        <dbReference type="Proteomes" id="UP000198558"/>
    </source>
</evidence>
<evidence type="ECO:0000256" key="1">
    <source>
        <dbReference type="ARBA" id="ARBA00022741"/>
    </source>
</evidence>
<dbReference type="InterPro" id="IPR027785">
    <property type="entry name" value="UvrD-like_helicase_C"/>
</dbReference>
<proteinExistence type="predicted"/>
<keyword evidence="2" id="KW-0067">ATP-binding</keyword>
<name>A0A1I0BGG9_9FIRM</name>
<reference evidence="6" key="1">
    <citation type="submission" date="2016-10" db="EMBL/GenBank/DDBJ databases">
        <authorList>
            <person name="Varghese N."/>
            <person name="Submissions S."/>
        </authorList>
    </citation>
    <scope>NUCLEOTIDE SEQUENCE [LARGE SCALE GENOMIC DNA]</scope>
    <source>
        <strain evidence="6">DSM 1551</strain>
    </source>
</reference>
<keyword evidence="1" id="KW-0547">Nucleotide-binding</keyword>
<dbReference type="Gene3D" id="2.30.30.940">
    <property type="match status" value="1"/>
</dbReference>
<dbReference type="Pfam" id="PF13538">
    <property type="entry name" value="UvrD_C_2"/>
    <property type="match status" value="1"/>
</dbReference>
<dbReference type="AlphaFoldDB" id="A0A1I0BGG9"/>
<gene>
    <name evidence="5" type="ORF">SAMN04489758_101107</name>
</gene>
<dbReference type="PANTHER" id="PTHR43788:SF6">
    <property type="entry name" value="DNA HELICASE B"/>
    <property type="match status" value="1"/>
</dbReference>
<feature type="domain" description="UvrD-like helicase C-terminal" evidence="3">
    <location>
        <begin position="645"/>
        <end position="690"/>
    </location>
</feature>
<accession>A0A1I0BGG9</accession>
<dbReference type="CDD" id="cd17933">
    <property type="entry name" value="DEXSc_RecD-like"/>
    <property type="match status" value="1"/>
</dbReference>
<dbReference type="CDD" id="cd18809">
    <property type="entry name" value="SF1_C_RecD"/>
    <property type="match status" value="1"/>
</dbReference>
<evidence type="ECO:0000259" key="4">
    <source>
        <dbReference type="Pfam" id="PF14490"/>
    </source>
</evidence>
<dbReference type="GeneID" id="78287152"/>
<feature type="domain" description="ATP-dependent RecD2 DNA helicase-like helix-hairpin-helix" evidence="4">
    <location>
        <begin position="135"/>
        <end position="219"/>
    </location>
</feature>